<dbReference type="AlphaFoldDB" id="E8V094"/>
<dbReference type="eggNOG" id="COG1835">
    <property type="taxonomic scope" value="Bacteria"/>
</dbReference>
<dbReference type="Pfam" id="PF01757">
    <property type="entry name" value="Acyl_transf_3"/>
    <property type="match status" value="1"/>
</dbReference>
<feature type="transmembrane region" description="Helical" evidence="1">
    <location>
        <begin position="122"/>
        <end position="143"/>
    </location>
</feature>
<feature type="transmembrane region" description="Helical" evidence="1">
    <location>
        <begin position="179"/>
        <end position="200"/>
    </location>
</feature>
<protein>
    <submittedName>
        <fullName evidence="3">Acyltransferase 3</fullName>
    </submittedName>
</protein>
<gene>
    <name evidence="3" type="ordered locus">AciPR4_2533</name>
</gene>
<dbReference type="PANTHER" id="PTHR23028:SF53">
    <property type="entry name" value="ACYL_TRANSF_3 DOMAIN-CONTAINING PROTEIN"/>
    <property type="match status" value="1"/>
</dbReference>
<dbReference type="Proteomes" id="UP000006844">
    <property type="component" value="Chromosome"/>
</dbReference>
<keyword evidence="1" id="KW-0812">Transmembrane</keyword>
<dbReference type="GO" id="GO:0016020">
    <property type="term" value="C:membrane"/>
    <property type="evidence" value="ECO:0007669"/>
    <property type="project" value="TreeGrafter"/>
</dbReference>
<dbReference type="STRING" id="401053.AciPR4_2533"/>
<dbReference type="InterPro" id="IPR050879">
    <property type="entry name" value="Acyltransferase_3"/>
</dbReference>
<dbReference type="GO" id="GO:0009103">
    <property type="term" value="P:lipopolysaccharide biosynthetic process"/>
    <property type="evidence" value="ECO:0007669"/>
    <property type="project" value="TreeGrafter"/>
</dbReference>
<feature type="transmembrane region" description="Helical" evidence="1">
    <location>
        <begin position="245"/>
        <end position="266"/>
    </location>
</feature>
<dbReference type="PANTHER" id="PTHR23028">
    <property type="entry name" value="ACETYLTRANSFERASE"/>
    <property type="match status" value="1"/>
</dbReference>
<feature type="transmembrane region" description="Helical" evidence="1">
    <location>
        <begin position="79"/>
        <end position="102"/>
    </location>
</feature>
<keyword evidence="3" id="KW-0808">Transferase</keyword>
<organism evidence="3 4">
    <name type="scientific">Terriglobus saanensis (strain ATCC BAA-1853 / DSM 23119 / SP1PR4)</name>
    <dbReference type="NCBI Taxonomy" id="401053"/>
    <lineage>
        <taxon>Bacteria</taxon>
        <taxon>Pseudomonadati</taxon>
        <taxon>Acidobacteriota</taxon>
        <taxon>Terriglobia</taxon>
        <taxon>Terriglobales</taxon>
        <taxon>Acidobacteriaceae</taxon>
        <taxon>Terriglobus</taxon>
    </lineage>
</organism>
<feature type="transmembrane region" description="Helical" evidence="1">
    <location>
        <begin position="207"/>
        <end position="225"/>
    </location>
</feature>
<evidence type="ECO:0000256" key="1">
    <source>
        <dbReference type="SAM" id="Phobius"/>
    </source>
</evidence>
<feature type="domain" description="Acyltransferase 3" evidence="2">
    <location>
        <begin position="14"/>
        <end position="316"/>
    </location>
</feature>
<feature type="transmembrane region" description="Helical" evidence="1">
    <location>
        <begin position="38"/>
        <end position="58"/>
    </location>
</feature>
<proteinExistence type="predicted"/>
<keyword evidence="1" id="KW-1133">Transmembrane helix</keyword>
<keyword evidence="3" id="KW-0012">Acyltransferase</keyword>
<evidence type="ECO:0000313" key="4">
    <source>
        <dbReference type="Proteomes" id="UP000006844"/>
    </source>
</evidence>
<keyword evidence="1" id="KW-0472">Membrane</keyword>
<dbReference type="EMBL" id="CP002467">
    <property type="protein sequence ID" value="ADV83312.1"/>
    <property type="molecule type" value="Genomic_DNA"/>
</dbReference>
<dbReference type="GO" id="GO:0016747">
    <property type="term" value="F:acyltransferase activity, transferring groups other than amino-acyl groups"/>
    <property type="evidence" value="ECO:0007669"/>
    <property type="project" value="InterPro"/>
</dbReference>
<evidence type="ECO:0000259" key="2">
    <source>
        <dbReference type="Pfam" id="PF01757"/>
    </source>
</evidence>
<feature type="transmembrane region" description="Helical" evidence="1">
    <location>
        <begin position="310"/>
        <end position="327"/>
    </location>
</feature>
<sequence length="342" mass="39318">MTPVTPPTQKRIGQLDGLRACAILAVFLHHSMGYKSTWMGVDLFFILSGFLITGILLSKKKDRMSSYFASFYGKRVRRILPPYLLLLLVASAVFGTWWYRYWYMYFGATNFFQMLNLPQPEALGPLWSLAVEEQFYFVWPFVIFFCKEVWVARCAVFLIVLAPVLRVVCTPLFLDTLPIYTGTPFRMDLLASGALVAIVWRKRRQVVEVWGRYGLVLAALGFAGFELTQKFAHLYQASNTRWSNLLIYEWSLVICLGVFLWALSGWKVGILEWTPLKYIGRISYSMYLIHELVIDVLVPRFGNFTVKTTLIAFMISTAYAALSWHFIEKPIISTGAHESISR</sequence>
<accession>E8V094</accession>
<feature type="transmembrane region" description="Helical" evidence="1">
    <location>
        <begin position="150"/>
        <end position="173"/>
    </location>
</feature>
<dbReference type="InterPro" id="IPR002656">
    <property type="entry name" value="Acyl_transf_3_dom"/>
</dbReference>
<dbReference type="RefSeq" id="WP_013569045.1">
    <property type="nucleotide sequence ID" value="NC_014963.1"/>
</dbReference>
<name>E8V094_TERSS</name>
<reference evidence="3 4" key="1">
    <citation type="journal article" date="2012" name="Stand. Genomic Sci.">
        <title>Complete genome sequence of Terriglobus saanensis type strain SP1PR4(T), an Acidobacteria from tundra soil.</title>
        <authorList>
            <person name="Rawat S.R."/>
            <person name="Mannisto M.K."/>
            <person name="Starovoytov V."/>
            <person name="Goodwin L."/>
            <person name="Nolan M."/>
            <person name="Hauser L."/>
            <person name="Land M."/>
            <person name="Davenport K.W."/>
            <person name="Woyke T."/>
            <person name="Haggblom M.M."/>
        </authorList>
    </citation>
    <scope>NUCLEOTIDE SEQUENCE</scope>
    <source>
        <strain evidence="4">ATCC BAA-1853 / DSM 23119 / SP1PR4</strain>
    </source>
</reference>
<dbReference type="KEGG" id="tsa:AciPR4_2533"/>
<dbReference type="HOGENOM" id="CLU_005679_1_4_0"/>
<keyword evidence="4" id="KW-1185">Reference proteome</keyword>
<evidence type="ECO:0000313" key="3">
    <source>
        <dbReference type="EMBL" id="ADV83312.1"/>
    </source>
</evidence>